<accession>A0A9N9PEC0</accession>
<gene>
    <name evidence="1" type="ORF">CPELLU_LOCUS18763</name>
</gene>
<reference evidence="1" key="1">
    <citation type="submission" date="2021-06" db="EMBL/GenBank/DDBJ databases">
        <authorList>
            <person name="Kallberg Y."/>
            <person name="Tangrot J."/>
            <person name="Rosling A."/>
        </authorList>
    </citation>
    <scope>NUCLEOTIDE SEQUENCE</scope>
    <source>
        <strain evidence="1">FL966</strain>
    </source>
</reference>
<dbReference type="AlphaFoldDB" id="A0A9N9PEC0"/>
<sequence>EALYVLQIAMHLKGYNQEVQAKCLEKQMQFTREFQAKYTT</sequence>
<comment type="caution">
    <text evidence="1">The sequence shown here is derived from an EMBL/GenBank/DDBJ whole genome shotgun (WGS) entry which is preliminary data.</text>
</comment>
<proteinExistence type="predicted"/>
<name>A0A9N9PEC0_9GLOM</name>
<keyword evidence="2" id="KW-1185">Reference proteome</keyword>
<feature type="non-terminal residue" evidence="1">
    <location>
        <position position="1"/>
    </location>
</feature>
<dbReference type="EMBL" id="CAJVQA010039556">
    <property type="protein sequence ID" value="CAG8812161.1"/>
    <property type="molecule type" value="Genomic_DNA"/>
</dbReference>
<organism evidence="1 2">
    <name type="scientific">Cetraspora pellucida</name>
    <dbReference type="NCBI Taxonomy" id="1433469"/>
    <lineage>
        <taxon>Eukaryota</taxon>
        <taxon>Fungi</taxon>
        <taxon>Fungi incertae sedis</taxon>
        <taxon>Mucoromycota</taxon>
        <taxon>Glomeromycotina</taxon>
        <taxon>Glomeromycetes</taxon>
        <taxon>Diversisporales</taxon>
        <taxon>Gigasporaceae</taxon>
        <taxon>Cetraspora</taxon>
    </lineage>
</organism>
<evidence type="ECO:0000313" key="1">
    <source>
        <dbReference type="EMBL" id="CAG8812161.1"/>
    </source>
</evidence>
<evidence type="ECO:0000313" key="2">
    <source>
        <dbReference type="Proteomes" id="UP000789759"/>
    </source>
</evidence>
<protein>
    <submittedName>
        <fullName evidence="1">22043_t:CDS:1</fullName>
    </submittedName>
</protein>
<dbReference type="Proteomes" id="UP000789759">
    <property type="component" value="Unassembled WGS sequence"/>
</dbReference>